<evidence type="ECO:0000256" key="1">
    <source>
        <dbReference type="SAM" id="MobiDB-lite"/>
    </source>
</evidence>
<comment type="caution">
    <text evidence="2">The sequence shown here is derived from an EMBL/GenBank/DDBJ whole genome shotgun (WGS) entry which is preliminary data.</text>
</comment>
<proteinExistence type="predicted"/>
<dbReference type="Proteomes" id="UP001428817">
    <property type="component" value="Unassembled WGS sequence"/>
</dbReference>
<dbReference type="Gene3D" id="3.30.110.190">
    <property type="match status" value="1"/>
</dbReference>
<sequence>MGGVSDLTEPVRGLTASWGTVLRDVRTLAADLTSASVELARQVPVVPVEQLLAGWSRAEDTVLRELKTRLDQLDEPRVRRGAPLGQPGAPRSAARMLEDLLTASIEADSATSVEELYRALLLHLVPDEARILAALADGTSYPLIHVQSRSNGWRTVLANASTVGRAAGVQVPDAVPLYVGRLRALGLAEEGPADDSLAVHYDILLGEPSVRRAEEDAKEAGRLNSRMIRRTLRISPLGRRLWQACRPEDDLEPSPLSDSELLDADAMAPALRRPEPGPGFQPDTAFRPVTTANGTNGTGPALS</sequence>
<keyword evidence="3" id="KW-1185">Reference proteome</keyword>
<dbReference type="EMBL" id="BAABJP010000007">
    <property type="protein sequence ID" value="GAA5151698.1"/>
    <property type="molecule type" value="Genomic_DNA"/>
</dbReference>
<feature type="region of interest" description="Disordered" evidence="1">
    <location>
        <begin position="246"/>
        <end position="303"/>
    </location>
</feature>
<evidence type="ECO:0000313" key="2">
    <source>
        <dbReference type="EMBL" id="GAA5151698.1"/>
    </source>
</evidence>
<accession>A0ABP9PTP8</accession>
<dbReference type="Pfam" id="PF14337">
    <property type="entry name" value="Abi_alpha"/>
    <property type="match status" value="1"/>
</dbReference>
<gene>
    <name evidence="2" type="ORF">GCM10023321_19160</name>
</gene>
<evidence type="ECO:0000313" key="3">
    <source>
        <dbReference type="Proteomes" id="UP001428817"/>
    </source>
</evidence>
<dbReference type="InterPro" id="IPR025506">
    <property type="entry name" value="Abi_alpha"/>
</dbReference>
<reference evidence="3" key="1">
    <citation type="journal article" date="2019" name="Int. J. Syst. Evol. Microbiol.">
        <title>The Global Catalogue of Microorganisms (GCM) 10K type strain sequencing project: providing services to taxonomists for standard genome sequencing and annotation.</title>
        <authorList>
            <consortium name="The Broad Institute Genomics Platform"/>
            <consortium name="The Broad Institute Genome Sequencing Center for Infectious Disease"/>
            <person name="Wu L."/>
            <person name="Ma J."/>
        </authorList>
    </citation>
    <scope>NUCLEOTIDE SEQUENCE [LARGE SCALE GENOMIC DNA]</scope>
    <source>
        <strain evidence="3">JCM 18303</strain>
    </source>
</reference>
<feature type="compositionally biased region" description="Low complexity" evidence="1">
    <location>
        <begin position="290"/>
        <end position="303"/>
    </location>
</feature>
<evidence type="ECO:0008006" key="4">
    <source>
        <dbReference type="Google" id="ProtNLM"/>
    </source>
</evidence>
<name>A0ABP9PTP8_9PSEU</name>
<protein>
    <recommendedName>
        <fullName evidence="4">DUF4393 domain-containing protein</fullName>
    </recommendedName>
</protein>
<organism evidence="2 3">
    <name type="scientific">Pseudonocardia eucalypti</name>
    <dbReference type="NCBI Taxonomy" id="648755"/>
    <lineage>
        <taxon>Bacteria</taxon>
        <taxon>Bacillati</taxon>
        <taxon>Actinomycetota</taxon>
        <taxon>Actinomycetes</taxon>
        <taxon>Pseudonocardiales</taxon>
        <taxon>Pseudonocardiaceae</taxon>
        <taxon>Pseudonocardia</taxon>
    </lineage>
</organism>